<protein>
    <submittedName>
        <fullName evidence="1">ABC-type branched-subunit amino acid transport system permease subunit</fullName>
    </submittedName>
</protein>
<organism evidence="1 2">
    <name type="scientific">Devosia subaequoris</name>
    <dbReference type="NCBI Taxonomy" id="395930"/>
    <lineage>
        <taxon>Bacteria</taxon>
        <taxon>Pseudomonadati</taxon>
        <taxon>Pseudomonadota</taxon>
        <taxon>Alphaproteobacteria</taxon>
        <taxon>Hyphomicrobiales</taxon>
        <taxon>Devosiaceae</taxon>
        <taxon>Devosia</taxon>
    </lineage>
</organism>
<proteinExistence type="predicted"/>
<sequence>MALLGGANRLWGPALGAIPLFLLFEWLSANFPNHYSIILGLELSVGLV</sequence>
<dbReference type="Proteomes" id="UP000547011">
    <property type="component" value="Unassembled WGS sequence"/>
</dbReference>
<reference evidence="1 2" key="1">
    <citation type="submission" date="2020-08" db="EMBL/GenBank/DDBJ databases">
        <title>Genomic Encyclopedia of Type Strains, Phase IV (KMG-IV): sequencing the most valuable type-strain genomes for metagenomic binning, comparative biology and taxonomic classification.</title>
        <authorList>
            <person name="Goeker M."/>
        </authorList>
    </citation>
    <scope>NUCLEOTIDE SEQUENCE [LARGE SCALE GENOMIC DNA]</scope>
    <source>
        <strain evidence="1 2">DSM 23447</strain>
    </source>
</reference>
<dbReference type="EMBL" id="JACIEW010000001">
    <property type="protein sequence ID" value="MBB4050924.1"/>
    <property type="molecule type" value="Genomic_DNA"/>
</dbReference>
<comment type="caution">
    <text evidence="1">The sequence shown here is derived from an EMBL/GenBank/DDBJ whole genome shotgun (WGS) entry which is preliminary data.</text>
</comment>
<keyword evidence="2" id="KW-1185">Reference proteome</keyword>
<evidence type="ECO:0000313" key="2">
    <source>
        <dbReference type="Proteomes" id="UP000547011"/>
    </source>
</evidence>
<evidence type="ECO:0000313" key="1">
    <source>
        <dbReference type="EMBL" id="MBB4050924.1"/>
    </source>
</evidence>
<gene>
    <name evidence="1" type="ORF">GGR20_000542</name>
</gene>
<dbReference type="AlphaFoldDB" id="A0A7W6NAQ8"/>
<name>A0A7W6NAQ8_9HYPH</name>
<accession>A0A7W6NAQ8</accession>